<dbReference type="AlphaFoldDB" id="A0AAN2K7I8"/>
<accession>A0AAN2K7I8</accession>
<dbReference type="Proteomes" id="UP000245996">
    <property type="component" value="Unassembled WGS sequence"/>
</dbReference>
<dbReference type="RefSeq" id="WP_155724511.1">
    <property type="nucleotide sequence ID" value="NZ_CAJOSF010000006.1"/>
</dbReference>
<proteinExistence type="predicted"/>
<evidence type="ECO:0000313" key="2">
    <source>
        <dbReference type="EMBL" id="PWJ80429.1"/>
    </source>
</evidence>
<dbReference type="EMBL" id="OW970315">
    <property type="protein sequence ID" value="CAH6339991.1"/>
    <property type="molecule type" value="Genomic_DNA"/>
</dbReference>
<organism evidence="1 4">
    <name type="scientific">Enterobacter agglomerans</name>
    <name type="common">Erwinia herbicola</name>
    <name type="synonym">Pantoea agglomerans</name>
    <dbReference type="NCBI Taxonomy" id="549"/>
    <lineage>
        <taxon>Bacteria</taxon>
        <taxon>Pseudomonadati</taxon>
        <taxon>Pseudomonadota</taxon>
        <taxon>Gammaproteobacteria</taxon>
        <taxon>Enterobacterales</taxon>
        <taxon>Erwiniaceae</taxon>
        <taxon>Pantoea</taxon>
        <taxon>Pantoea agglomerans group</taxon>
    </lineage>
</organism>
<dbReference type="EMBL" id="QGHE01000005">
    <property type="protein sequence ID" value="PWJ80429.1"/>
    <property type="molecule type" value="Genomic_DNA"/>
</dbReference>
<evidence type="ECO:0000313" key="3">
    <source>
        <dbReference type="Proteomes" id="UP000245996"/>
    </source>
</evidence>
<sequence length="87" mass="10064">MNQTHSIPEIYNPDVPYSVKCEIVAQLCRALASHKNIPVSALRKYLLEKTHVDFENLEDNPVGMLLLYEYLHCQRPSVCARNEKNLH</sequence>
<reference evidence="1" key="2">
    <citation type="submission" date="2022-05" db="EMBL/GenBank/DDBJ databases">
        <authorList>
            <person name="Pothier F. J."/>
        </authorList>
    </citation>
    <scope>NUCLEOTIDE SEQUENCE</scope>
    <source>
        <strain evidence="1">DAPP-PG734</strain>
    </source>
</reference>
<evidence type="ECO:0000313" key="1">
    <source>
        <dbReference type="EMBL" id="CAH6339991.1"/>
    </source>
</evidence>
<reference evidence="2 3" key="1">
    <citation type="submission" date="2018-05" db="EMBL/GenBank/DDBJ databases">
        <title>Genomic Encyclopedia of Type Strains, Phase IV (KMG-V): Genome sequencing to study the core and pangenomes of soil and plant-associated prokaryotes.</title>
        <authorList>
            <person name="Whitman W."/>
        </authorList>
    </citation>
    <scope>NUCLEOTIDE SEQUENCE [LARGE SCALE GENOMIC DNA]</scope>
    <source>
        <strain evidence="2 3">PNG 92-11</strain>
    </source>
</reference>
<dbReference type="GeneID" id="66823720"/>
<gene>
    <name evidence="2" type="ORF">C7430_105214</name>
    <name evidence="1" type="ORF">DAPPPG734_19480</name>
</gene>
<protein>
    <submittedName>
        <fullName evidence="1">Uncharacterized protein</fullName>
    </submittedName>
</protein>
<evidence type="ECO:0000313" key="4">
    <source>
        <dbReference type="Proteomes" id="UP001158961"/>
    </source>
</evidence>
<name>A0AAN2K7I8_ENTAG</name>
<dbReference type="Proteomes" id="UP001158961">
    <property type="component" value="Chromosome"/>
</dbReference>